<accession>A0A8S1WIX2</accession>
<feature type="chain" id="PRO_5035768193" evidence="1">
    <location>
        <begin position="19"/>
        <end position="79"/>
    </location>
</feature>
<name>A0A8S1WIX2_9CILI</name>
<reference evidence="2" key="1">
    <citation type="submission" date="2021-01" db="EMBL/GenBank/DDBJ databases">
        <authorList>
            <consortium name="Genoscope - CEA"/>
            <person name="William W."/>
        </authorList>
    </citation>
    <scope>NUCLEOTIDE SEQUENCE</scope>
</reference>
<dbReference type="Proteomes" id="UP000689195">
    <property type="component" value="Unassembled WGS sequence"/>
</dbReference>
<sequence length="79" mass="9425">MLLIILHLISIINEHCLIYNIADRRYTDFQIFGMSDQLQIGEAHNLKTCLLGLMNFKLKQQIRSQMFPLRIQLDYRLVF</sequence>
<proteinExistence type="predicted"/>
<feature type="signal peptide" evidence="1">
    <location>
        <begin position="1"/>
        <end position="18"/>
    </location>
</feature>
<dbReference type="EMBL" id="CAJJDO010000093">
    <property type="protein sequence ID" value="CAD8189363.1"/>
    <property type="molecule type" value="Genomic_DNA"/>
</dbReference>
<keyword evidence="3" id="KW-1185">Reference proteome</keyword>
<evidence type="ECO:0000313" key="2">
    <source>
        <dbReference type="EMBL" id="CAD8189363.1"/>
    </source>
</evidence>
<dbReference type="AlphaFoldDB" id="A0A8S1WIX2"/>
<protein>
    <submittedName>
        <fullName evidence="2">Uncharacterized protein</fullName>
    </submittedName>
</protein>
<organism evidence="2 3">
    <name type="scientific">Paramecium pentaurelia</name>
    <dbReference type="NCBI Taxonomy" id="43138"/>
    <lineage>
        <taxon>Eukaryota</taxon>
        <taxon>Sar</taxon>
        <taxon>Alveolata</taxon>
        <taxon>Ciliophora</taxon>
        <taxon>Intramacronucleata</taxon>
        <taxon>Oligohymenophorea</taxon>
        <taxon>Peniculida</taxon>
        <taxon>Parameciidae</taxon>
        <taxon>Paramecium</taxon>
    </lineage>
</organism>
<gene>
    <name evidence="2" type="ORF">PPENT_87.1.T0930175</name>
</gene>
<comment type="caution">
    <text evidence="2">The sequence shown here is derived from an EMBL/GenBank/DDBJ whole genome shotgun (WGS) entry which is preliminary data.</text>
</comment>
<evidence type="ECO:0000313" key="3">
    <source>
        <dbReference type="Proteomes" id="UP000689195"/>
    </source>
</evidence>
<evidence type="ECO:0000256" key="1">
    <source>
        <dbReference type="SAM" id="SignalP"/>
    </source>
</evidence>
<keyword evidence="1" id="KW-0732">Signal</keyword>